<dbReference type="OrthoDB" id="8440964at2"/>
<dbReference type="InterPro" id="IPR015943">
    <property type="entry name" value="WD40/YVTN_repeat-like_dom_sf"/>
</dbReference>
<feature type="signal peptide" evidence="1">
    <location>
        <begin position="1"/>
        <end position="20"/>
    </location>
</feature>
<name>A0A4Q9GG97_9HYPH</name>
<dbReference type="EMBL" id="SIUB01000005">
    <property type="protein sequence ID" value="TBN52375.1"/>
    <property type="molecule type" value="Genomic_DNA"/>
</dbReference>
<evidence type="ECO:0000256" key="1">
    <source>
        <dbReference type="SAM" id="SignalP"/>
    </source>
</evidence>
<feature type="chain" id="PRO_5020212822" evidence="1">
    <location>
        <begin position="21"/>
        <end position="312"/>
    </location>
</feature>
<dbReference type="PANTHER" id="PTHR47197">
    <property type="entry name" value="PROTEIN NIRF"/>
    <property type="match status" value="1"/>
</dbReference>
<dbReference type="Pfam" id="PF10282">
    <property type="entry name" value="Lactonase"/>
    <property type="match status" value="1"/>
</dbReference>
<keyword evidence="1" id="KW-0732">Signal</keyword>
<dbReference type="InterPro" id="IPR011045">
    <property type="entry name" value="N2O_reductase_N"/>
</dbReference>
<proteinExistence type="predicted"/>
<protein>
    <submittedName>
        <fullName evidence="2">YncE family protein</fullName>
    </submittedName>
</protein>
<dbReference type="AlphaFoldDB" id="A0A4Q9GG97"/>
<accession>A0A4Q9GG97</accession>
<organism evidence="2 3">
    <name type="scientific">Hansschlegelia quercus</name>
    <dbReference type="NCBI Taxonomy" id="2528245"/>
    <lineage>
        <taxon>Bacteria</taxon>
        <taxon>Pseudomonadati</taxon>
        <taxon>Pseudomonadota</taxon>
        <taxon>Alphaproteobacteria</taxon>
        <taxon>Hyphomicrobiales</taxon>
        <taxon>Methylopilaceae</taxon>
        <taxon>Hansschlegelia</taxon>
    </lineage>
</organism>
<dbReference type="SUPFAM" id="SSF50974">
    <property type="entry name" value="Nitrous oxide reductase, N-terminal domain"/>
    <property type="match status" value="1"/>
</dbReference>
<dbReference type="InterPro" id="IPR051200">
    <property type="entry name" value="Host-pathogen_enzymatic-act"/>
</dbReference>
<gene>
    <name evidence="2" type="ORF">EYR15_11025</name>
</gene>
<keyword evidence="3" id="KW-1185">Reference proteome</keyword>
<dbReference type="Proteomes" id="UP000291613">
    <property type="component" value="Unassembled WGS sequence"/>
</dbReference>
<dbReference type="NCBIfam" id="TIGR02276">
    <property type="entry name" value="beta_rpt_yvtn"/>
    <property type="match status" value="3"/>
</dbReference>
<dbReference type="InterPro" id="IPR011964">
    <property type="entry name" value="YVTN_b-propeller_repeat"/>
</dbReference>
<comment type="caution">
    <text evidence="2">The sequence shown here is derived from an EMBL/GenBank/DDBJ whole genome shotgun (WGS) entry which is preliminary data.</text>
</comment>
<sequence length="312" mass="32354">MTLRALVLLAALSAPFCAHADEPLLAVVGQTGNVVRLLPLGENKPEAIEVAELPAGVAVGSDGRTLYVTHPDRGRVTVLDAVTKRTTASFSVKGQPFGAAATDEFLYVTDWTRSLVLKIDVLTGATLGEIPTGKSPAAIVLSRDGRRAYVAARESNAVSVIDLMAGAEISRIAVGKAPFALALSGDGARLYVANVQSGDLSVIDVDGGQELKRLPIGKMPYGVAASKDGGRIVVTLQHDDAVAIVDAVSLEVTARVGVGSYPEGVAITPDGQYAAVANWFEDTVSLIYLDAARVTTTLRAAGGPRNLLALGQ</sequence>
<reference evidence="2 3" key="1">
    <citation type="submission" date="2019-02" db="EMBL/GenBank/DDBJ databases">
        <title>Hansschlegelia quercus sp. nov., a novel methylotrophic bacterium from buds of oak (Quercus robur L.).</title>
        <authorList>
            <person name="Agafonova N.V."/>
            <person name="Kaparullina E.N."/>
            <person name="Grouzdev D.S."/>
            <person name="Doronina N.V."/>
        </authorList>
    </citation>
    <scope>NUCLEOTIDE SEQUENCE [LARGE SCALE GENOMIC DNA]</scope>
    <source>
        <strain evidence="2 3">Dub</strain>
    </source>
</reference>
<dbReference type="RefSeq" id="WP_131003610.1">
    <property type="nucleotide sequence ID" value="NZ_JBHSZR010000013.1"/>
</dbReference>
<evidence type="ECO:0000313" key="2">
    <source>
        <dbReference type="EMBL" id="TBN52375.1"/>
    </source>
</evidence>
<dbReference type="PANTHER" id="PTHR47197:SF3">
    <property type="entry name" value="DIHYDRO-HEME D1 DEHYDROGENASE"/>
    <property type="match status" value="1"/>
</dbReference>
<evidence type="ECO:0000313" key="3">
    <source>
        <dbReference type="Proteomes" id="UP000291613"/>
    </source>
</evidence>
<dbReference type="InterPro" id="IPR019405">
    <property type="entry name" value="Lactonase_7-beta_prop"/>
</dbReference>
<dbReference type="Gene3D" id="2.130.10.10">
    <property type="entry name" value="YVTN repeat-like/Quinoprotein amine dehydrogenase"/>
    <property type="match status" value="3"/>
</dbReference>